<evidence type="ECO:0000313" key="3">
    <source>
        <dbReference type="Proteomes" id="UP000304900"/>
    </source>
</evidence>
<comment type="caution">
    <text evidence="2">The sequence shown here is derived from an EMBL/GenBank/DDBJ whole genome shotgun (WGS) entry which is preliminary data.</text>
</comment>
<proteinExistence type="predicted"/>
<organism evidence="2 3">
    <name type="scientific">Dyadobacter frigoris</name>
    <dbReference type="NCBI Taxonomy" id="2576211"/>
    <lineage>
        <taxon>Bacteria</taxon>
        <taxon>Pseudomonadati</taxon>
        <taxon>Bacteroidota</taxon>
        <taxon>Cytophagia</taxon>
        <taxon>Cytophagales</taxon>
        <taxon>Spirosomataceae</taxon>
        <taxon>Dyadobacter</taxon>
    </lineage>
</organism>
<dbReference type="AlphaFoldDB" id="A0A4U6D281"/>
<gene>
    <name evidence="2" type="ORF">FDK13_17140</name>
</gene>
<reference evidence="2 3" key="1">
    <citation type="submission" date="2019-05" db="EMBL/GenBank/DDBJ databases">
        <title>Dyadobacter AR-3-8 sp. nov., isolated from arctic soil.</title>
        <authorList>
            <person name="Chaudhary D.K."/>
        </authorList>
    </citation>
    <scope>NUCLEOTIDE SEQUENCE [LARGE SCALE GENOMIC DNA]</scope>
    <source>
        <strain evidence="2 3">AR-3-8</strain>
    </source>
</reference>
<keyword evidence="1" id="KW-0812">Transmembrane</keyword>
<protein>
    <submittedName>
        <fullName evidence="2">Uncharacterized protein</fullName>
    </submittedName>
</protein>
<dbReference type="Proteomes" id="UP000304900">
    <property type="component" value="Unassembled WGS sequence"/>
</dbReference>
<dbReference type="EMBL" id="SZVO01000007">
    <property type="protein sequence ID" value="TKT91359.1"/>
    <property type="molecule type" value="Genomic_DNA"/>
</dbReference>
<keyword evidence="3" id="KW-1185">Reference proteome</keyword>
<accession>A0A4U6D281</accession>
<keyword evidence="1" id="KW-0472">Membrane</keyword>
<keyword evidence="1" id="KW-1133">Transmembrane helix</keyword>
<name>A0A4U6D281_9BACT</name>
<evidence type="ECO:0000256" key="1">
    <source>
        <dbReference type="SAM" id="Phobius"/>
    </source>
</evidence>
<dbReference type="RefSeq" id="WP_137341219.1">
    <property type="nucleotide sequence ID" value="NZ_BSQH01000021.1"/>
</dbReference>
<evidence type="ECO:0000313" key="2">
    <source>
        <dbReference type="EMBL" id="TKT91359.1"/>
    </source>
</evidence>
<dbReference type="OrthoDB" id="1427164at2"/>
<sequence>MLLLASKQPKIKDLGYSNEQLFEQPAQNASYSKNAKKIKQRKDWTNWGIGFGVNIVVVLLLTAG</sequence>
<feature type="transmembrane region" description="Helical" evidence="1">
    <location>
        <begin position="44"/>
        <end position="63"/>
    </location>
</feature>